<evidence type="ECO:0000313" key="1">
    <source>
        <dbReference type="EMBL" id="EKX42838.1"/>
    </source>
</evidence>
<organism evidence="1">
    <name type="scientific">Guillardia theta (strain CCMP2712)</name>
    <name type="common">Cryptophyte</name>
    <dbReference type="NCBI Taxonomy" id="905079"/>
    <lineage>
        <taxon>Eukaryota</taxon>
        <taxon>Cryptophyceae</taxon>
        <taxon>Pyrenomonadales</taxon>
        <taxon>Geminigeraceae</taxon>
        <taxon>Guillardia</taxon>
    </lineage>
</organism>
<sequence>MHCWRMPTSVHHAPEACLHSHGSPESSRIAHAGLVACKLLDESCIVQCSLGARVKSLFRDPNTK</sequence>
<accession>L1J2U2</accession>
<proteinExistence type="predicted"/>
<gene>
    <name evidence="1" type="ORF">GUITHDRAFT_153452</name>
</gene>
<dbReference type="RefSeq" id="XP_005829818.1">
    <property type="nucleotide sequence ID" value="XM_005829761.1"/>
</dbReference>
<keyword evidence="3" id="KW-1185">Reference proteome</keyword>
<reference evidence="1 3" key="1">
    <citation type="journal article" date="2012" name="Nature">
        <title>Algal genomes reveal evolutionary mosaicism and the fate of nucleomorphs.</title>
        <authorList>
            <consortium name="DOE Joint Genome Institute"/>
            <person name="Curtis B.A."/>
            <person name="Tanifuji G."/>
            <person name="Burki F."/>
            <person name="Gruber A."/>
            <person name="Irimia M."/>
            <person name="Maruyama S."/>
            <person name="Arias M.C."/>
            <person name="Ball S.G."/>
            <person name="Gile G.H."/>
            <person name="Hirakawa Y."/>
            <person name="Hopkins J.F."/>
            <person name="Kuo A."/>
            <person name="Rensing S.A."/>
            <person name="Schmutz J."/>
            <person name="Symeonidi A."/>
            <person name="Elias M."/>
            <person name="Eveleigh R.J."/>
            <person name="Herman E.K."/>
            <person name="Klute M.J."/>
            <person name="Nakayama T."/>
            <person name="Obornik M."/>
            <person name="Reyes-Prieto A."/>
            <person name="Armbrust E.V."/>
            <person name="Aves S.J."/>
            <person name="Beiko R.G."/>
            <person name="Coutinho P."/>
            <person name="Dacks J.B."/>
            <person name="Durnford D.G."/>
            <person name="Fast N.M."/>
            <person name="Green B.R."/>
            <person name="Grisdale C.J."/>
            <person name="Hempel F."/>
            <person name="Henrissat B."/>
            <person name="Hoppner M.P."/>
            <person name="Ishida K."/>
            <person name="Kim E."/>
            <person name="Koreny L."/>
            <person name="Kroth P.G."/>
            <person name="Liu Y."/>
            <person name="Malik S.B."/>
            <person name="Maier U.G."/>
            <person name="McRose D."/>
            <person name="Mock T."/>
            <person name="Neilson J.A."/>
            <person name="Onodera N.T."/>
            <person name="Poole A.M."/>
            <person name="Pritham E.J."/>
            <person name="Richards T.A."/>
            <person name="Rocap G."/>
            <person name="Roy S.W."/>
            <person name="Sarai C."/>
            <person name="Schaack S."/>
            <person name="Shirato S."/>
            <person name="Slamovits C.H."/>
            <person name="Spencer D.F."/>
            <person name="Suzuki S."/>
            <person name="Worden A.Z."/>
            <person name="Zauner S."/>
            <person name="Barry K."/>
            <person name="Bell C."/>
            <person name="Bharti A.K."/>
            <person name="Crow J.A."/>
            <person name="Grimwood J."/>
            <person name="Kramer R."/>
            <person name="Lindquist E."/>
            <person name="Lucas S."/>
            <person name="Salamov A."/>
            <person name="McFadden G.I."/>
            <person name="Lane C.E."/>
            <person name="Keeling P.J."/>
            <person name="Gray M.W."/>
            <person name="Grigoriev I.V."/>
            <person name="Archibald J.M."/>
        </authorList>
    </citation>
    <scope>NUCLEOTIDE SEQUENCE</scope>
    <source>
        <strain evidence="1 3">CCMP2712</strain>
    </source>
</reference>
<dbReference type="AlphaFoldDB" id="L1J2U2"/>
<reference evidence="3" key="2">
    <citation type="submission" date="2012-11" db="EMBL/GenBank/DDBJ databases">
        <authorList>
            <person name="Kuo A."/>
            <person name="Curtis B.A."/>
            <person name="Tanifuji G."/>
            <person name="Burki F."/>
            <person name="Gruber A."/>
            <person name="Irimia M."/>
            <person name="Maruyama S."/>
            <person name="Arias M.C."/>
            <person name="Ball S.G."/>
            <person name="Gile G.H."/>
            <person name="Hirakawa Y."/>
            <person name="Hopkins J.F."/>
            <person name="Rensing S.A."/>
            <person name="Schmutz J."/>
            <person name="Symeonidi A."/>
            <person name="Elias M."/>
            <person name="Eveleigh R.J."/>
            <person name="Herman E.K."/>
            <person name="Klute M.J."/>
            <person name="Nakayama T."/>
            <person name="Obornik M."/>
            <person name="Reyes-Prieto A."/>
            <person name="Armbrust E.V."/>
            <person name="Aves S.J."/>
            <person name="Beiko R.G."/>
            <person name="Coutinho P."/>
            <person name="Dacks J.B."/>
            <person name="Durnford D.G."/>
            <person name="Fast N.M."/>
            <person name="Green B.R."/>
            <person name="Grisdale C."/>
            <person name="Hempe F."/>
            <person name="Henrissat B."/>
            <person name="Hoppner M.P."/>
            <person name="Ishida K.-I."/>
            <person name="Kim E."/>
            <person name="Koreny L."/>
            <person name="Kroth P.G."/>
            <person name="Liu Y."/>
            <person name="Malik S.-B."/>
            <person name="Maier U.G."/>
            <person name="McRose D."/>
            <person name="Mock T."/>
            <person name="Neilson J.A."/>
            <person name="Onodera N.T."/>
            <person name="Poole A.M."/>
            <person name="Pritham E.J."/>
            <person name="Richards T.A."/>
            <person name="Rocap G."/>
            <person name="Roy S.W."/>
            <person name="Sarai C."/>
            <person name="Schaack S."/>
            <person name="Shirato S."/>
            <person name="Slamovits C.H."/>
            <person name="Spencer D.F."/>
            <person name="Suzuki S."/>
            <person name="Worden A.Z."/>
            <person name="Zauner S."/>
            <person name="Barry K."/>
            <person name="Bell C."/>
            <person name="Bharti A.K."/>
            <person name="Crow J.A."/>
            <person name="Grimwood J."/>
            <person name="Kramer R."/>
            <person name="Lindquist E."/>
            <person name="Lucas S."/>
            <person name="Salamov A."/>
            <person name="McFadden G.I."/>
            <person name="Lane C.E."/>
            <person name="Keeling P.J."/>
            <person name="Gray M.W."/>
            <person name="Grigoriev I.V."/>
            <person name="Archibald J.M."/>
        </authorList>
    </citation>
    <scope>NUCLEOTIDE SEQUENCE</scope>
    <source>
        <strain evidence="3">CCMP2712</strain>
    </source>
</reference>
<protein>
    <submittedName>
        <fullName evidence="1 2">Uncharacterized protein</fullName>
    </submittedName>
</protein>
<reference evidence="2" key="3">
    <citation type="submission" date="2016-03" db="UniProtKB">
        <authorList>
            <consortium name="EnsemblProtists"/>
        </authorList>
    </citation>
    <scope>IDENTIFICATION</scope>
</reference>
<dbReference type="EnsemblProtists" id="EKX42838">
    <property type="protein sequence ID" value="EKX42838"/>
    <property type="gene ID" value="GUITHDRAFT_153452"/>
</dbReference>
<dbReference type="PaxDb" id="55529-EKX42838"/>
<dbReference type="KEGG" id="gtt:GUITHDRAFT_153452"/>
<dbReference type="GeneID" id="17299516"/>
<evidence type="ECO:0000313" key="3">
    <source>
        <dbReference type="Proteomes" id="UP000011087"/>
    </source>
</evidence>
<evidence type="ECO:0000313" key="2">
    <source>
        <dbReference type="EnsemblProtists" id="EKX42838"/>
    </source>
</evidence>
<dbReference type="Proteomes" id="UP000011087">
    <property type="component" value="Unassembled WGS sequence"/>
</dbReference>
<dbReference type="EMBL" id="JH993014">
    <property type="protein sequence ID" value="EKX42838.1"/>
    <property type="molecule type" value="Genomic_DNA"/>
</dbReference>
<dbReference type="HOGENOM" id="CLU_2872378_0_0_1"/>
<name>L1J2U2_GUITC</name>